<dbReference type="InterPro" id="IPR036165">
    <property type="entry name" value="YefM-like_sf"/>
</dbReference>
<dbReference type="EMBL" id="JPHZ01000007">
    <property type="protein sequence ID" value="KLT91039.1"/>
    <property type="molecule type" value="Genomic_DNA"/>
</dbReference>
<sequence length="95" mass="10806">MRNVMNHIIHSRFVASVSELKKNPTAVVQNAFGEAVAILNRNNPEFYCVPAAMYERMMDLIEDQELIKLAEQVDTDETVKVSINELRARVLKNSS</sequence>
<evidence type="ECO:0000256" key="1">
    <source>
        <dbReference type="ARBA" id="ARBA00009981"/>
    </source>
</evidence>
<organism evidence="2 3">
    <name type="scientific">Acinetobacter baumannii MRSN 3527</name>
    <dbReference type="NCBI Taxonomy" id="1409923"/>
    <lineage>
        <taxon>Bacteria</taxon>
        <taxon>Pseudomonadati</taxon>
        <taxon>Pseudomonadota</taxon>
        <taxon>Gammaproteobacteria</taxon>
        <taxon>Moraxellales</taxon>
        <taxon>Moraxellaceae</taxon>
        <taxon>Acinetobacter</taxon>
        <taxon>Acinetobacter calcoaceticus/baumannii complex</taxon>
    </lineage>
</organism>
<dbReference type="PANTHER" id="PTHR33713:SF1">
    <property type="entry name" value="CYTOPLASMIC PROTEIN"/>
    <property type="match status" value="1"/>
</dbReference>
<dbReference type="PANTHER" id="PTHR33713">
    <property type="entry name" value="ANTITOXIN YAFN-RELATED"/>
    <property type="match status" value="1"/>
</dbReference>
<evidence type="ECO:0000313" key="3">
    <source>
        <dbReference type="Proteomes" id="UP000036122"/>
    </source>
</evidence>
<protein>
    <submittedName>
        <fullName evidence="2">Toxin-antitoxin system, antitoxin component, PHD family</fullName>
    </submittedName>
</protein>
<dbReference type="Proteomes" id="UP000036122">
    <property type="component" value="Unassembled WGS sequence"/>
</dbReference>
<comment type="similarity">
    <text evidence="1">Belongs to the phD/YefM antitoxin family.</text>
</comment>
<proteinExistence type="inferred from homology"/>
<dbReference type="InterPro" id="IPR051405">
    <property type="entry name" value="phD/YefM_antitoxin"/>
</dbReference>
<gene>
    <name evidence="2" type="ORF">T630_2225</name>
</gene>
<evidence type="ECO:0000313" key="2">
    <source>
        <dbReference type="EMBL" id="KLT91039.1"/>
    </source>
</evidence>
<dbReference type="AlphaFoldDB" id="A0A0J1A9A0"/>
<name>A0A0J1A9A0_ACIBA</name>
<dbReference type="PATRIC" id="fig|1409923.3.peg.383"/>
<reference evidence="2 3" key="1">
    <citation type="submission" date="2014-07" db="EMBL/GenBank/DDBJ databases">
        <authorList>
            <person name="Harkins D.M."/>
            <person name="Lesho E."/>
            <person name="Waterman P.E."/>
            <person name="Chan A."/>
            <person name="Fouts D.E."/>
        </authorList>
    </citation>
    <scope>NUCLEOTIDE SEQUENCE [LARGE SCALE GENOMIC DNA]</scope>
    <source>
        <strain evidence="2 3">MRSN 3527</strain>
    </source>
</reference>
<dbReference type="SUPFAM" id="SSF143120">
    <property type="entry name" value="YefM-like"/>
    <property type="match status" value="1"/>
</dbReference>
<comment type="caution">
    <text evidence="2">The sequence shown here is derived from an EMBL/GenBank/DDBJ whole genome shotgun (WGS) entry which is preliminary data.</text>
</comment>
<accession>A0A0J1A9A0</accession>